<evidence type="ECO:0000313" key="11">
    <source>
        <dbReference type="EMBL" id="QID80457.1"/>
    </source>
</evidence>
<dbReference type="PANTHER" id="PTHR21049">
    <property type="entry name" value="RIBOPHORIN I"/>
    <property type="match status" value="1"/>
</dbReference>
<evidence type="ECO:0000256" key="1">
    <source>
        <dbReference type="ARBA" id="ARBA00002791"/>
    </source>
</evidence>
<keyword evidence="8 10" id="KW-1133">Transmembrane helix</keyword>
<evidence type="ECO:0000256" key="3">
    <source>
        <dbReference type="ARBA" id="ARBA00004922"/>
    </source>
</evidence>
<dbReference type="OrthoDB" id="310030at2759"/>
<protein>
    <recommendedName>
        <fullName evidence="10">Dolichyl-diphosphooligosaccharide--protein glycosyltransferase subunit 1</fullName>
    </recommendedName>
</protein>
<dbReference type="GO" id="GO:0008250">
    <property type="term" value="C:oligosaccharyltransferase complex"/>
    <property type="evidence" value="ECO:0007669"/>
    <property type="project" value="UniProtKB-UniRule"/>
</dbReference>
<feature type="transmembrane region" description="Helical" evidence="10">
    <location>
        <begin position="451"/>
        <end position="470"/>
    </location>
</feature>
<dbReference type="GO" id="GO:0018279">
    <property type="term" value="P:protein N-linked glycosylation via asparagine"/>
    <property type="evidence" value="ECO:0007669"/>
    <property type="project" value="TreeGrafter"/>
</dbReference>
<dbReference type="PANTHER" id="PTHR21049:SF0">
    <property type="entry name" value="DOLICHYL-DIPHOSPHOOLIGOSACCHARIDE--PROTEIN GLYCOSYLTRANSFERASE SUBUNIT 1"/>
    <property type="match status" value="1"/>
</dbReference>
<keyword evidence="11" id="KW-0808">Transferase</keyword>
<dbReference type="EMBL" id="CP048991">
    <property type="protein sequence ID" value="QID80457.1"/>
    <property type="molecule type" value="Genomic_DNA"/>
</dbReference>
<comment type="function">
    <text evidence="1 10">Subunit of the oligosaccharyl transferase (OST) complex that catalyzes the initial transfer of a defined glycan (Glc(3)Man(9)GlcNAc(2) in eukaryotes) from the lipid carrier dolichol-pyrophosphate to an asparagine residue within an Asn-X-Ser/Thr consensus motif in nascent polypeptide chains, the first step in protein N-glycosylation. N-glycosylation occurs cotranslationally and the complex associates with the Sec61 complex at the channel-forming translocon complex that mediates protein translocation across the endoplasmic reticulum (ER). All subunits are required for a maximal enzyme activity.</text>
</comment>
<dbReference type="UniPathway" id="UPA00378"/>
<feature type="chain" id="PRO_5025708080" description="Dolichyl-diphosphooligosaccharide--protein glycosyltransferase subunit 1" evidence="10">
    <location>
        <begin position="23"/>
        <end position="476"/>
    </location>
</feature>
<evidence type="ECO:0000256" key="9">
    <source>
        <dbReference type="ARBA" id="ARBA00023136"/>
    </source>
</evidence>
<comment type="subunit">
    <text evidence="10">Component of the oligosaccharyltransferase (OST) complex.</text>
</comment>
<keyword evidence="12" id="KW-1185">Reference proteome</keyword>
<evidence type="ECO:0000313" key="12">
    <source>
        <dbReference type="Proteomes" id="UP000501346"/>
    </source>
</evidence>
<sequence length="476" mass="54072">MRQVWFSWIVGLFLCFFNVSSAAQYEPPATWENVDYKRTIDVSNAYISETIEITIKNIASEPATEYFTAFESGIFSKVSFFSAYFTNEATFLNSQLLANSTTAPGDDGESEIRYGIIQFPNAISPQEEVSLVIKSFYNTVGIPYPEHVGMSEEQHLLWETNRLPLSAYDTKKASFTLIGSSSFEEYHPPNDESLLGKANGNSFEFGPWEDIPRFSSNETLAIVYSHNAPLNQVVNLRRDIWLSHWASTIQFEEYYELTNKAAKLSKGFSRLELMKQIQTQNMRQTHFVTVLDMLLPEGATDHYFTDLVGLVSTSHAERDHFFIRPRFPIFGGWNYNFTVGWTNKLSDFLHVSSGSDEKFVASIPILNGPPDTVYDNVELSVFLPEGAEIFDIDSPVPFTNVSIETQKSYFDLNKGHVKLTFSYRNLISQVANGQVLIKYDYPKSSFFKKPLSIACYIFTALMGVFVLKTLNMNVTN</sequence>
<dbReference type="InterPro" id="IPR007676">
    <property type="entry name" value="Ribophorin_I"/>
</dbReference>
<evidence type="ECO:0000256" key="6">
    <source>
        <dbReference type="ARBA" id="ARBA00022729"/>
    </source>
</evidence>
<feature type="signal peptide" evidence="10">
    <location>
        <begin position="1"/>
        <end position="22"/>
    </location>
</feature>
<dbReference type="SMR" id="A0A6C1DVB1"/>
<keyword evidence="6 10" id="KW-0732">Signal</keyword>
<keyword evidence="9 10" id="KW-0472">Membrane</keyword>
<accession>A0A6C1DVB1</accession>
<evidence type="ECO:0000256" key="2">
    <source>
        <dbReference type="ARBA" id="ARBA00004115"/>
    </source>
</evidence>
<evidence type="ECO:0000256" key="4">
    <source>
        <dbReference type="ARBA" id="ARBA00008905"/>
    </source>
</evidence>
<keyword evidence="5 10" id="KW-0812">Transmembrane</keyword>
<name>A0A6C1DVB1_SACPS</name>
<reference evidence="11 12" key="1">
    <citation type="journal article" date="2019" name="BMC Genomics">
        <title>Chromosome level assembly and comparative genome analysis confirm lager-brewing yeasts originated from a single hybridization.</title>
        <authorList>
            <person name="Salazar A.N."/>
            <person name="Gorter de Vries A.R."/>
            <person name="van den Broek M."/>
            <person name="Brouwers N."/>
            <person name="de la Torre Cortes P."/>
            <person name="Kuijpers N.G.A."/>
            <person name="Daran J.G."/>
            <person name="Abeel T."/>
        </authorList>
    </citation>
    <scope>NUCLEOTIDE SEQUENCE [LARGE SCALE GENOMIC DNA]</scope>
    <source>
        <strain evidence="11 12">CBS 1483</strain>
    </source>
</reference>
<evidence type="ECO:0000256" key="7">
    <source>
        <dbReference type="ARBA" id="ARBA00022824"/>
    </source>
</evidence>
<evidence type="ECO:0000256" key="5">
    <source>
        <dbReference type="ARBA" id="ARBA00022692"/>
    </source>
</evidence>
<dbReference type="Proteomes" id="UP000501346">
    <property type="component" value="Chromosome ScX-SeX"/>
</dbReference>
<dbReference type="GO" id="GO:0016740">
    <property type="term" value="F:transferase activity"/>
    <property type="evidence" value="ECO:0007669"/>
    <property type="project" value="UniProtKB-KW"/>
</dbReference>
<dbReference type="Pfam" id="PF04597">
    <property type="entry name" value="Ribophorin_I"/>
    <property type="match status" value="1"/>
</dbReference>
<evidence type="ECO:0000256" key="8">
    <source>
        <dbReference type="ARBA" id="ARBA00022989"/>
    </source>
</evidence>
<proteinExistence type="inferred from homology"/>
<dbReference type="AlphaFoldDB" id="A0A6C1DVB1"/>
<gene>
    <name evidence="11" type="primary">OST1_1</name>
    <name evidence="11" type="ORF">GRS66_002789</name>
</gene>
<comment type="subcellular location">
    <subcellularLocation>
        <location evidence="2 10">Endoplasmic reticulum membrane</location>
        <topology evidence="2 10">Single-pass type I membrane protein</topology>
    </subcellularLocation>
</comment>
<keyword evidence="7 10" id="KW-0256">Endoplasmic reticulum</keyword>
<organism evidence="11 12">
    <name type="scientific">Saccharomyces pastorianus</name>
    <name type="common">Lager yeast</name>
    <name type="synonym">Saccharomyces cerevisiae x Saccharomyces eubayanus</name>
    <dbReference type="NCBI Taxonomy" id="27292"/>
    <lineage>
        <taxon>Eukaryota</taxon>
        <taxon>Fungi</taxon>
        <taxon>Dikarya</taxon>
        <taxon>Ascomycota</taxon>
        <taxon>Saccharomycotina</taxon>
        <taxon>Saccharomycetes</taxon>
        <taxon>Saccharomycetales</taxon>
        <taxon>Saccharomycetaceae</taxon>
        <taxon>Saccharomyces</taxon>
    </lineage>
</organism>
<comment type="pathway">
    <text evidence="3 10">Protein modification; protein glycosylation.</text>
</comment>
<evidence type="ECO:0000256" key="10">
    <source>
        <dbReference type="RuleBase" id="RU361143"/>
    </source>
</evidence>
<comment type="similarity">
    <text evidence="4 10">Belongs to the OST1 family.</text>
</comment>